<organism evidence="2 3">
    <name type="scientific">Planococcus wigleyi</name>
    <dbReference type="NCBI Taxonomy" id="2762216"/>
    <lineage>
        <taxon>Bacteria</taxon>
        <taxon>Bacillati</taxon>
        <taxon>Bacillota</taxon>
        <taxon>Bacilli</taxon>
        <taxon>Bacillales</taxon>
        <taxon>Caryophanaceae</taxon>
        <taxon>Planococcus</taxon>
    </lineage>
</organism>
<reference evidence="2 3" key="1">
    <citation type="submission" date="2020-08" db="EMBL/GenBank/DDBJ databases">
        <title>A Genomic Blueprint of the Chicken Gut Microbiome.</title>
        <authorList>
            <person name="Gilroy R."/>
            <person name="Ravi A."/>
            <person name="Getino M."/>
            <person name="Pursley I."/>
            <person name="Horton D.L."/>
            <person name="Alikhan N.-F."/>
            <person name="Baker D."/>
            <person name="Gharbi K."/>
            <person name="Hall N."/>
            <person name="Watson M."/>
            <person name="Adriaenssens E.M."/>
            <person name="Foster-Nyarko E."/>
            <person name="Jarju S."/>
            <person name="Secka A."/>
            <person name="Antonio M."/>
            <person name="Oren A."/>
            <person name="Chaudhuri R."/>
            <person name="La Ragione R.M."/>
            <person name="Hildebrand F."/>
            <person name="Pallen M.J."/>
        </authorList>
    </citation>
    <scope>NUCLEOTIDE SEQUENCE [LARGE SCALE GENOMIC DNA]</scope>
    <source>
        <strain evidence="2 3">Sa1BUA13</strain>
    </source>
</reference>
<accession>A0ABR8WBU6</accession>
<sequence>MKNKYSSAVERIKTKFNEVSFPKLISFAVPVSVVVTLLYLVSRDIFTLITYTFFN</sequence>
<dbReference type="RefSeq" id="WP_191714412.1">
    <property type="nucleotide sequence ID" value="NZ_JACSPU010000001.1"/>
</dbReference>
<keyword evidence="3" id="KW-1185">Reference proteome</keyword>
<evidence type="ECO:0000313" key="3">
    <source>
        <dbReference type="Proteomes" id="UP000658980"/>
    </source>
</evidence>
<dbReference type="Proteomes" id="UP000658980">
    <property type="component" value="Unassembled WGS sequence"/>
</dbReference>
<feature type="transmembrane region" description="Helical" evidence="1">
    <location>
        <begin position="21"/>
        <end position="41"/>
    </location>
</feature>
<proteinExistence type="predicted"/>
<comment type="caution">
    <text evidence="2">The sequence shown here is derived from an EMBL/GenBank/DDBJ whole genome shotgun (WGS) entry which is preliminary data.</text>
</comment>
<protein>
    <submittedName>
        <fullName evidence="2">Uncharacterized protein</fullName>
    </submittedName>
</protein>
<name>A0ABR8WBU6_9BACL</name>
<dbReference type="EMBL" id="JACSPU010000001">
    <property type="protein sequence ID" value="MBD8014231.1"/>
    <property type="molecule type" value="Genomic_DNA"/>
</dbReference>
<evidence type="ECO:0000256" key="1">
    <source>
        <dbReference type="SAM" id="Phobius"/>
    </source>
</evidence>
<gene>
    <name evidence="2" type="ORF">H9630_05295</name>
</gene>
<keyword evidence="1" id="KW-0472">Membrane</keyword>
<keyword evidence="1" id="KW-1133">Transmembrane helix</keyword>
<keyword evidence="1" id="KW-0812">Transmembrane</keyword>
<evidence type="ECO:0000313" key="2">
    <source>
        <dbReference type="EMBL" id="MBD8014231.1"/>
    </source>
</evidence>